<reference evidence="2" key="2">
    <citation type="submission" date="2021-04" db="EMBL/GenBank/DDBJ databases">
        <authorList>
            <person name="Gilroy R."/>
        </authorList>
    </citation>
    <scope>NUCLEOTIDE SEQUENCE</scope>
    <source>
        <strain evidence="2">ChiGjej4B4-18154</strain>
    </source>
</reference>
<keyword evidence="1" id="KW-1133">Transmembrane helix</keyword>
<dbReference type="Proteomes" id="UP000824035">
    <property type="component" value="Unassembled WGS sequence"/>
</dbReference>
<keyword evidence="1" id="KW-0472">Membrane</keyword>
<protein>
    <submittedName>
        <fullName evidence="2">Peptidase</fullName>
    </submittedName>
</protein>
<reference evidence="2" key="1">
    <citation type="journal article" date="2021" name="PeerJ">
        <title>Extensive microbial diversity within the chicken gut microbiome revealed by metagenomics and culture.</title>
        <authorList>
            <person name="Gilroy R."/>
            <person name="Ravi A."/>
            <person name="Getino M."/>
            <person name="Pursley I."/>
            <person name="Horton D.L."/>
            <person name="Alikhan N.F."/>
            <person name="Baker D."/>
            <person name="Gharbi K."/>
            <person name="Hall N."/>
            <person name="Watson M."/>
            <person name="Adriaenssens E.M."/>
            <person name="Foster-Nyarko E."/>
            <person name="Jarju S."/>
            <person name="Secka A."/>
            <person name="Antonio M."/>
            <person name="Oren A."/>
            <person name="Chaudhuri R.R."/>
            <person name="La Ragione R."/>
            <person name="Hildebrand F."/>
            <person name="Pallen M.J."/>
        </authorList>
    </citation>
    <scope>NUCLEOTIDE SEQUENCE</scope>
    <source>
        <strain evidence="2">ChiGjej4B4-18154</strain>
    </source>
</reference>
<dbReference type="EMBL" id="DXBV01000020">
    <property type="protein sequence ID" value="HIZ29995.1"/>
    <property type="molecule type" value="Genomic_DNA"/>
</dbReference>
<evidence type="ECO:0000256" key="1">
    <source>
        <dbReference type="SAM" id="Phobius"/>
    </source>
</evidence>
<sequence>MRHLRVRRPVLFLAALWFVLYRDHTGLVRVGLLAALLHECGHVAAWLALTKSLPVLRFSLRGIGLDASAALLTRGETFLLALAGPLTNLVLCAAVLGWMQLSASYWGYFFAAANLATGLFNLLPLGELDGRRMLQCLLP</sequence>
<dbReference type="RefSeq" id="WP_394966735.1">
    <property type="nucleotide sequence ID" value="NZ_CALXHM010000003.1"/>
</dbReference>
<comment type="caution">
    <text evidence="2">The sequence shown here is derived from an EMBL/GenBank/DDBJ whole genome shotgun (WGS) entry which is preliminary data.</text>
</comment>
<dbReference type="AlphaFoldDB" id="A0A9D2E392"/>
<name>A0A9D2E392_9FIRM</name>
<feature type="transmembrane region" description="Helical" evidence="1">
    <location>
        <begin position="77"/>
        <end position="99"/>
    </location>
</feature>
<proteinExistence type="predicted"/>
<keyword evidence="1" id="KW-0812">Transmembrane</keyword>
<accession>A0A9D2E392</accession>
<evidence type="ECO:0000313" key="2">
    <source>
        <dbReference type="EMBL" id="HIZ29995.1"/>
    </source>
</evidence>
<feature type="transmembrane region" description="Helical" evidence="1">
    <location>
        <begin position="105"/>
        <end position="123"/>
    </location>
</feature>
<organism evidence="2 3">
    <name type="scientific">Candidatus Allofournierella merdipullorum</name>
    <dbReference type="NCBI Taxonomy" id="2838595"/>
    <lineage>
        <taxon>Bacteria</taxon>
        <taxon>Bacillati</taxon>
        <taxon>Bacillota</taxon>
        <taxon>Clostridia</taxon>
        <taxon>Eubacteriales</taxon>
        <taxon>Oscillospiraceae</taxon>
        <taxon>Allofournierella</taxon>
    </lineage>
</organism>
<evidence type="ECO:0000313" key="3">
    <source>
        <dbReference type="Proteomes" id="UP000824035"/>
    </source>
</evidence>
<gene>
    <name evidence="2" type="ORF">H9813_02025</name>
</gene>